<dbReference type="Pfam" id="PF13527">
    <property type="entry name" value="Acetyltransf_9"/>
    <property type="match status" value="1"/>
</dbReference>
<dbReference type="EMBL" id="JAAIJR010000286">
    <property type="protein sequence ID" value="NEX23718.1"/>
    <property type="molecule type" value="Genomic_DNA"/>
</dbReference>
<comment type="caution">
    <text evidence="1">The sequence shown here is derived from an EMBL/GenBank/DDBJ whole genome shotgun (WGS) entry which is preliminary data.</text>
</comment>
<keyword evidence="1" id="KW-0808">Transferase</keyword>
<name>A0A6P1DZT1_9GAMM</name>
<reference evidence="2" key="1">
    <citation type="journal article" date="2020" name="Microbiol. Resour. Announc.">
        <title>Draft Genome Sequences of Thiorhodococcus mannitoliphagus and Thiorhodococcus minor, Purple Sulfur Photosynthetic Bacteria in the Gammaproteobacterial Family Chromatiaceae.</title>
        <authorList>
            <person name="Aviles F.A."/>
            <person name="Meyer T.E."/>
            <person name="Kyndt J.A."/>
        </authorList>
    </citation>
    <scope>NUCLEOTIDE SEQUENCE [LARGE SCALE GENOMIC DNA]</scope>
    <source>
        <strain evidence="2">DSM 18266</strain>
    </source>
</reference>
<dbReference type="Gene3D" id="3.40.630.30">
    <property type="match status" value="1"/>
</dbReference>
<dbReference type="InterPro" id="IPR016181">
    <property type="entry name" value="Acyl_CoA_acyltransferase"/>
</dbReference>
<evidence type="ECO:0000313" key="2">
    <source>
        <dbReference type="Proteomes" id="UP000471640"/>
    </source>
</evidence>
<dbReference type="Proteomes" id="UP000471640">
    <property type="component" value="Unassembled WGS sequence"/>
</dbReference>
<organism evidence="1 2">
    <name type="scientific">Thiorhodococcus mannitoliphagus</name>
    <dbReference type="NCBI Taxonomy" id="329406"/>
    <lineage>
        <taxon>Bacteria</taxon>
        <taxon>Pseudomonadati</taxon>
        <taxon>Pseudomonadota</taxon>
        <taxon>Gammaproteobacteria</taxon>
        <taxon>Chromatiales</taxon>
        <taxon>Chromatiaceae</taxon>
        <taxon>Thiorhodococcus</taxon>
    </lineage>
</organism>
<accession>A0A6P1DZT1</accession>
<dbReference type="RefSeq" id="WP_164657134.1">
    <property type="nucleotide sequence ID" value="NZ_JAAIJR010000286.1"/>
</dbReference>
<gene>
    <name evidence="1" type="ORF">G3480_26205</name>
</gene>
<evidence type="ECO:0000313" key="1">
    <source>
        <dbReference type="EMBL" id="NEX23718.1"/>
    </source>
</evidence>
<dbReference type="AlphaFoldDB" id="A0A6P1DZT1"/>
<keyword evidence="2" id="KW-1185">Reference proteome</keyword>
<dbReference type="SUPFAM" id="SSF55729">
    <property type="entry name" value="Acyl-CoA N-acyltransferases (Nat)"/>
    <property type="match status" value="1"/>
</dbReference>
<reference evidence="1 2" key="2">
    <citation type="submission" date="2020-02" db="EMBL/GenBank/DDBJ databases">
        <title>Genome sequences of Thiorhodococcus mannitoliphagus and Thiorhodococcus minor, purple sulfur photosynthetic bacteria in the gammaproteobacterial family, Chromatiaceae.</title>
        <authorList>
            <person name="Aviles F.A."/>
            <person name="Meyer T.E."/>
            <person name="Kyndt J.A."/>
        </authorList>
    </citation>
    <scope>NUCLEOTIDE SEQUENCE [LARGE SCALE GENOMIC DNA]</scope>
    <source>
        <strain evidence="1 2">DSM 18266</strain>
    </source>
</reference>
<dbReference type="GO" id="GO:0016740">
    <property type="term" value="F:transferase activity"/>
    <property type="evidence" value="ECO:0007669"/>
    <property type="project" value="UniProtKB-KW"/>
</dbReference>
<proteinExistence type="predicted"/>
<protein>
    <submittedName>
        <fullName evidence="1">GNAT family N-acetyltransferase</fullName>
    </submittedName>
</protein>
<sequence length="480" mass="53662">MTPSPTASRFAAQYGSVLWLRPGPTEISESQGTKAIVFATSLASALGSEPGLGAQCEDSSHCPTAREPLRSLADFAVLLLQDEKLGIHVLTILSLAFEGLPADARLAFAHPPSSTPLSSTDELKDSKILRALARRCGWEEQPQTPDRSETEVLHIFHKADSPPRWRLSWATPADFSSLAALFETVFNEQISEQFWHWKYGAGRGYGVIAKRDDKIIAHYGSTGRRVLLFGEPAQALQMCDVMVHPRERAVLTKQGAFFVTTATTLEVLLGFQVVDLAFGFPNARAARIGQRLGLYAEVGRIMEVHWPPLKTRPHLKSDVRKFSAQAPQASRVVNGLWKRMSADLDASIAVIRDWTYVRDRYLDHPEKVYELFLVCRRFTGQPLGLAILRRQAETLELTDVICPLAKIPIVLDQVRRLAGSWDLTGVFCWITRQHLSHFSTSDATVKDPDVIIPTNIWVDGPKPEQLNDKWWLMSGDTEFR</sequence>